<sequence length="78" mass="8872">MEHYLKGREMRTVVKDEQSEWREVKSGVPQGSVLAPIMFLIYVNDMTEGVSSYISLFAVDAKLLRKIGNHKNCEGLID</sequence>
<organism evidence="2 3">
    <name type="scientific">Enterospora canceri</name>
    <dbReference type="NCBI Taxonomy" id="1081671"/>
    <lineage>
        <taxon>Eukaryota</taxon>
        <taxon>Fungi</taxon>
        <taxon>Fungi incertae sedis</taxon>
        <taxon>Microsporidia</taxon>
        <taxon>Enterocytozoonidae</taxon>
        <taxon>Enterospora</taxon>
    </lineage>
</organism>
<dbReference type="EMBL" id="LWDP01000189">
    <property type="protein sequence ID" value="ORD93136.1"/>
    <property type="molecule type" value="Genomic_DNA"/>
</dbReference>
<protein>
    <recommendedName>
        <fullName evidence="1">Reverse transcriptase domain-containing protein</fullName>
    </recommendedName>
</protein>
<dbReference type="Proteomes" id="UP000192639">
    <property type="component" value="Unassembled WGS sequence"/>
</dbReference>
<proteinExistence type="predicted"/>
<evidence type="ECO:0000313" key="2">
    <source>
        <dbReference type="EMBL" id="ORD93136.1"/>
    </source>
</evidence>
<comment type="caution">
    <text evidence="2">The sequence shown here is derived from an EMBL/GenBank/DDBJ whole genome shotgun (WGS) entry which is preliminary data.</text>
</comment>
<reference evidence="2 3" key="1">
    <citation type="journal article" date="2017" name="Environ. Microbiol.">
        <title>Decay of the glycolytic pathway and adaptation to intranuclear parasitism within Enterocytozoonidae microsporidia.</title>
        <authorList>
            <person name="Wiredu Boakye D."/>
            <person name="Jaroenlak P."/>
            <person name="Prachumwat A."/>
            <person name="Williams T.A."/>
            <person name="Bateman K.S."/>
            <person name="Itsathitphaisarn O."/>
            <person name="Sritunyalucksana K."/>
            <person name="Paszkiewicz K.H."/>
            <person name="Moore K.A."/>
            <person name="Stentiford G.D."/>
            <person name="Williams B.A."/>
        </authorList>
    </citation>
    <scope>NUCLEOTIDE SEQUENCE [LARGE SCALE GENOMIC DNA]</scope>
    <source>
        <strain evidence="2 3">GB1</strain>
    </source>
</reference>
<dbReference type="PANTHER" id="PTHR33332">
    <property type="entry name" value="REVERSE TRANSCRIPTASE DOMAIN-CONTAINING PROTEIN"/>
    <property type="match status" value="1"/>
</dbReference>
<accession>A0A1Y1S442</accession>
<evidence type="ECO:0000313" key="3">
    <source>
        <dbReference type="Proteomes" id="UP000192639"/>
    </source>
</evidence>
<dbReference type="OrthoDB" id="4842715at2759"/>
<name>A0A1Y1S442_9MICR</name>
<dbReference type="InterPro" id="IPR000477">
    <property type="entry name" value="RT_dom"/>
</dbReference>
<gene>
    <name evidence="2" type="ORF">ECANGB1_1040</name>
</gene>
<dbReference type="VEuPathDB" id="MicrosporidiaDB:ECANGB1_1040"/>
<evidence type="ECO:0000259" key="1">
    <source>
        <dbReference type="PROSITE" id="PS50878"/>
    </source>
</evidence>
<feature type="domain" description="Reverse transcriptase" evidence="1">
    <location>
        <begin position="1"/>
        <end position="78"/>
    </location>
</feature>
<keyword evidence="3" id="KW-1185">Reference proteome</keyword>
<dbReference type="PROSITE" id="PS50878">
    <property type="entry name" value="RT_POL"/>
    <property type="match status" value="1"/>
</dbReference>
<dbReference type="AlphaFoldDB" id="A0A1Y1S442"/>